<dbReference type="Proteomes" id="UP000185221">
    <property type="component" value="Unassembled WGS sequence"/>
</dbReference>
<dbReference type="Pfam" id="PF13472">
    <property type="entry name" value="Lipase_GDSL_2"/>
    <property type="match status" value="1"/>
</dbReference>
<gene>
    <name evidence="3" type="ORF">SAMN05444394_1193</name>
</gene>
<keyword evidence="4" id="KW-1185">Reference proteome</keyword>
<dbReference type="STRING" id="226505.SAMN05444394_1193"/>
<keyword evidence="1" id="KW-0732">Signal</keyword>
<dbReference type="Gene3D" id="3.40.50.1110">
    <property type="entry name" value="SGNH hydrolase"/>
    <property type="match status" value="1"/>
</dbReference>
<evidence type="ECO:0000313" key="4">
    <source>
        <dbReference type="Proteomes" id="UP000185221"/>
    </source>
</evidence>
<dbReference type="GO" id="GO:0004622">
    <property type="term" value="F:phosphatidylcholine lysophospholipase activity"/>
    <property type="evidence" value="ECO:0007669"/>
    <property type="project" value="TreeGrafter"/>
</dbReference>
<feature type="signal peptide" evidence="1">
    <location>
        <begin position="1"/>
        <end position="39"/>
    </location>
</feature>
<dbReference type="InterPro" id="IPR036514">
    <property type="entry name" value="SGNH_hydro_sf"/>
</dbReference>
<feature type="chain" id="PRO_5012025990" evidence="1">
    <location>
        <begin position="40"/>
        <end position="256"/>
    </location>
</feature>
<dbReference type="PANTHER" id="PTHR30383:SF5">
    <property type="entry name" value="SGNH HYDROLASE-TYPE ESTERASE DOMAIN-CONTAINING PROTEIN"/>
    <property type="match status" value="1"/>
</dbReference>
<evidence type="ECO:0000259" key="2">
    <source>
        <dbReference type="Pfam" id="PF13472"/>
    </source>
</evidence>
<accession>A0A1N6DNF5</accession>
<evidence type="ECO:0000313" key="3">
    <source>
        <dbReference type="EMBL" id="SIN72341.1"/>
    </source>
</evidence>
<dbReference type="EMBL" id="FSRC01000001">
    <property type="protein sequence ID" value="SIN72341.1"/>
    <property type="molecule type" value="Genomic_DNA"/>
</dbReference>
<evidence type="ECO:0000256" key="1">
    <source>
        <dbReference type="SAM" id="SignalP"/>
    </source>
</evidence>
<dbReference type="PANTHER" id="PTHR30383">
    <property type="entry name" value="THIOESTERASE 1/PROTEASE 1/LYSOPHOSPHOLIPASE L1"/>
    <property type="match status" value="1"/>
</dbReference>
<dbReference type="SUPFAM" id="SSF52266">
    <property type="entry name" value="SGNH hydrolase"/>
    <property type="match status" value="1"/>
</dbReference>
<protein>
    <submittedName>
        <fullName evidence="3">Lysophospholipase L1</fullName>
    </submittedName>
</protein>
<proteinExistence type="predicted"/>
<dbReference type="InterPro" id="IPR051532">
    <property type="entry name" value="Ester_Hydrolysis_Enzymes"/>
</dbReference>
<dbReference type="InterPro" id="IPR013830">
    <property type="entry name" value="SGNH_hydro"/>
</dbReference>
<dbReference type="CDD" id="cd00229">
    <property type="entry name" value="SGNH_hydrolase"/>
    <property type="match status" value="1"/>
</dbReference>
<name>A0A1N6DNF5_9BACT</name>
<reference evidence="4" key="1">
    <citation type="submission" date="2016-11" db="EMBL/GenBank/DDBJ databases">
        <authorList>
            <person name="Varghese N."/>
            <person name="Submissions S."/>
        </authorList>
    </citation>
    <scope>NUCLEOTIDE SEQUENCE [LARGE SCALE GENOMIC DNA]</scope>
    <source>
        <strain evidence="4">DSM 15292</strain>
    </source>
</reference>
<sequence>MVNYQFSLLKSNQQTTPLPFMKKVLIASSLFLFTCVSYAQTPEQDSKENYLHEIKSELIVKWPENQTINLVFHGHSVPAGYFKTPDVNTLHSYPFLVLKGIKEAYPYAVVNVINTAIGGEDSHSGQKRFNKEVLPHQPHILFIDYALNDRRIGLETSKKAWEKMIVKALKKNIKVILLTPSPDLKVDLTEPGNELDLHRQLIIELAEKYQVGLVDSYDIFQKIQESCNCVMEYMSQGNHPNEKGHQLIAEEILTYF</sequence>
<feature type="domain" description="SGNH hydrolase-type esterase" evidence="2">
    <location>
        <begin position="73"/>
        <end position="247"/>
    </location>
</feature>
<organism evidence="3 4">
    <name type="scientific">Algoriphagus halophilus</name>
    <dbReference type="NCBI Taxonomy" id="226505"/>
    <lineage>
        <taxon>Bacteria</taxon>
        <taxon>Pseudomonadati</taxon>
        <taxon>Bacteroidota</taxon>
        <taxon>Cytophagia</taxon>
        <taxon>Cytophagales</taxon>
        <taxon>Cyclobacteriaceae</taxon>
        <taxon>Algoriphagus</taxon>
    </lineage>
</organism>
<dbReference type="AlphaFoldDB" id="A0A1N6DNF5"/>